<reference evidence="3" key="1">
    <citation type="journal article" date="2015" name="Genome">
        <title>Whole Genome Sequence of the Non-Microcystin-Producing Microcystis aeruginosa Strain NIES-44.</title>
        <authorList>
            <person name="Okano K."/>
            <person name="Miyata N."/>
            <person name="Ozaki Y."/>
        </authorList>
    </citation>
    <scope>NUCLEOTIDE SEQUENCE [LARGE SCALE GENOMIC DNA]</scope>
    <source>
        <strain evidence="3">NIES-44</strain>
    </source>
</reference>
<sequence length="256" mass="27442">MPVNLNTWTAESYLSVPGFPNGVWNVSPGGNSVTQAQNGQPTFFYSDFNALNTEVSGKVRANGSGDDDFIGFALGFQPGDSTNNTADYLLVDWKRGTQDFNFGGNSTPGSTAFAGLAVSLVTGIPTADEFWGHVDFPQNPNGGLTQLARGTTLGSTGWVIGQEYEFDFVFTPTNLQVFVDGNLELNINGTFNNGRLAFYNFSQANVTYSAFEVKDIPPEPPTSTPEPSTILGLGVLGFGAFCQRKLSQGKKSKQDN</sequence>
<dbReference type="AlphaFoldDB" id="A0A0A1VY58"/>
<proteinExistence type="predicted"/>
<evidence type="ECO:0000313" key="3">
    <source>
        <dbReference type="Proteomes" id="UP000030321"/>
    </source>
</evidence>
<dbReference type="InterPro" id="IPR013424">
    <property type="entry name" value="Ice-binding_C"/>
</dbReference>
<dbReference type="InterPro" id="IPR008859">
    <property type="entry name" value="Thrombospondin_C"/>
</dbReference>
<dbReference type="InterPro" id="IPR026374">
    <property type="entry name" value="Cyano_PEP"/>
</dbReference>
<dbReference type="NCBIfam" id="TIGR04155">
    <property type="entry name" value="cyano_PEP"/>
    <property type="match status" value="1"/>
</dbReference>
<name>A0A0A1VY58_MICAE</name>
<dbReference type="Gene3D" id="2.60.120.200">
    <property type="match status" value="1"/>
</dbReference>
<gene>
    <name evidence="2" type="ORF">N44_03348</name>
</gene>
<accession>A0A0A1VY58</accession>
<evidence type="ECO:0000313" key="2">
    <source>
        <dbReference type="EMBL" id="GAL94757.1"/>
    </source>
</evidence>
<dbReference type="Pfam" id="PF05735">
    <property type="entry name" value="TSP_C"/>
    <property type="match status" value="1"/>
</dbReference>
<evidence type="ECO:0000259" key="1">
    <source>
        <dbReference type="PROSITE" id="PS51236"/>
    </source>
</evidence>
<dbReference type="GO" id="GO:0007155">
    <property type="term" value="P:cell adhesion"/>
    <property type="evidence" value="ECO:0007669"/>
    <property type="project" value="InterPro"/>
</dbReference>
<dbReference type="SUPFAM" id="SSF49899">
    <property type="entry name" value="Concanavalin A-like lectins/glucanases"/>
    <property type="match status" value="1"/>
</dbReference>
<protein>
    <recommendedName>
        <fullName evidence="1">TSP C-terminal domain-containing protein</fullName>
    </recommendedName>
</protein>
<comment type="caution">
    <text evidence="2">The sequence shown here is derived from an EMBL/GenBank/DDBJ whole genome shotgun (WGS) entry which is preliminary data.</text>
</comment>
<organism evidence="2 3">
    <name type="scientific">Microcystis aeruginosa NIES-44</name>
    <dbReference type="NCBI Taxonomy" id="449439"/>
    <lineage>
        <taxon>Bacteria</taxon>
        <taxon>Bacillati</taxon>
        <taxon>Cyanobacteriota</taxon>
        <taxon>Cyanophyceae</taxon>
        <taxon>Oscillatoriophycideae</taxon>
        <taxon>Chroococcales</taxon>
        <taxon>Microcystaceae</taxon>
        <taxon>Microcystis</taxon>
    </lineage>
</organism>
<dbReference type="GO" id="GO:0005509">
    <property type="term" value="F:calcium ion binding"/>
    <property type="evidence" value="ECO:0007669"/>
    <property type="project" value="InterPro"/>
</dbReference>
<dbReference type="RefSeq" id="WP_052426733.1">
    <property type="nucleotide sequence ID" value="NZ_BBPA01000060.1"/>
</dbReference>
<dbReference type="GO" id="GO:0005576">
    <property type="term" value="C:extracellular region"/>
    <property type="evidence" value="ECO:0007669"/>
    <property type="project" value="InterPro"/>
</dbReference>
<dbReference type="NCBIfam" id="TIGR02595">
    <property type="entry name" value="PEP_CTERM"/>
    <property type="match status" value="1"/>
</dbReference>
<dbReference type="PROSITE" id="PS51236">
    <property type="entry name" value="TSP_CTER"/>
    <property type="match status" value="1"/>
</dbReference>
<dbReference type="EMBL" id="BBPA01000060">
    <property type="protein sequence ID" value="GAL94757.1"/>
    <property type="molecule type" value="Genomic_DNA"/>
</dbReference>
<feature type="domain" description="TSP C-terminal" evidence="1">
    <location>
        <begin position="1"/>
        <end position="220"/>
    </location>
</feature>
<dbReference type="Proteomes" id="UP000030321">
    <property type="component" value="Unassembled WGS sequence"/>
</dbReference>
<dbReference type="InterPro" id="IPR013320">
    <property type="entry name" value="ConA-like_dom_sf"/>
</dbReference>